<name>A0ABZ3DAE5_9PROT</name>
<proteinExistence type="predicted"/>
<dbReference type="SUPFAM" id="SSF48371">
    <property type="entry name" value="ARM repeat"/>
    <property type="match status" value="1"/>
</dbReference>
<sequence>MVAIGSRSILYWNSRFRQETLTSGLPKFISGSVLTYLEHQIGSGNPVPTKNALQDLCRLYRRGYRIHPNNHYAMETTLVGLSHRKTDLKVKRWALNGLAHIGRKDSRDAIIRAIEDHVSDPEIVTAGVAALYKLSRMTAETDLRRLNFPSQMITLAALQHIRPEELTLHGLPVNIQTADPETIKAALLIIGLNRAPQNLLDPNYSNAEIVKVLGKHDDAMVSQYSVWAITENSSLSINDMGIDLPDVASRPDNVRSWAYRLFAMNETYCLQNLDFMEQATEDMSIEARLGLARGLKDTFFGELVSVVLNWFTSEMNADVRQEILDHVITHSYKSPAYYEHAVDAYQRANPADQERMRGTAAGTALFSAFRRLDYQSEGDLFVTNNTFNINNSQVAALSGSGNAVNTGQFIQYTPHVTELLRDELTRAGTVIEGLIIPEKEKEEVTEAITIAQADTNSSTLKRVTEVLSKAAGVVTNIAGAEDTLNQIIQGLSKLAGLN</sequence>
<evidence type="ECO:0000313" key="1">
    <source>
        <dbReference type="EMBL" id="XAE44529.1"/>
    </source>
</evidence>
<dbReference type="RefSeq" id="WP_342629781.1">
    <property type="nucleotide sequence ID" value="NZ_CP152276.1"/>
</dbReference>
<evidence type="ECO:0000313" key="2">
    <source>
        <dbReference type="Proteomes" id="UP001449795"/>
    </source>
</evidence>
<protein>
    <submittedName>
        <fullName evidence="1">HEAT repeat domain-containing protein</fullName>
    </submittedName>
</protein>
<dbReference type="InterPro" id="IPR016024">
    <property type="entry name" value="ARM-type_fold"/>
</dbReference>
<reference evidence="1 2" key="1">
    <citation type="submission" date="2024-04" db="EMBL/GenBank/DDBJ databases">
        <title>Complete genome sequence of Nguyenibacter vanlangesis HBCM-1154, a strain capable of nitrogen fixation, IAA production, and phosphorus solubilization isolated from sugarcane soil.</title>
        <authorList>
            <person name="MY HANH P."/>
        </authorList>
    </citation>
    <scope>NUCLEOTIDE SEQUENCE [LARGE SCALE GENOMIC DNA]</scope>
    <source>
        <strain evidence="1 2">HBCM 1154</strain>
    </source>
</reference>
<organism evidence="1 2">
    <name type="scientific">Nguyenibacter vanlangensis</name>
    <dbReference type="NCBI Taxonomy" id="1216886"/>
    <lineage>
        <taxon>Bacteria</taxon>
        <taxon>Pseudomonadati</taxon>
        <taxon>Pseudomonadota</taxon>
        <taxon>Alphaproteobacteria</taxon>
        <taxon>Acetobacterales</taxon>
        <taxon>Acetobacteraceae</taxon>
        <taxon>Nguyenibacter</taxon>
    </lineage>
</organism>
<accession>A0ABZ3DAE5</accession>
<dbReference type="Proteomes" id="UP001449795">
    <property type="component" value="Chromosome"/>
</dbReference>
<gene>
    <name evidence="1" type="ORF">AAC691_08920</name>
</gene>
<dbReference type="EMBL" id="CP152276">
    <property type="protein sequence ID" value="XAE44529.1"/>
    <property type="molecule type" value="Genomic_DNA"/>
</dbReference>
<keyword evidence="2" id="KW-1185">Reference proteome</keyword>